<evidence type="ECO:0000313" key="16">
    <source>
        <dbReference type="EMBL" id="HGU32358.1"/>
    </source>
</evidence>
<evidence type="ECO:0000256" key="2">
    <source>
        <dbReference type="ARBA" id="ARBA00022605"/>
    </source>
</evidence>
<evidence type="ECO:0000256" key="1">
    <source>
        <dbReference type="ARBA" id="ARBA00001933"/>
    </source>
</evidence>
<keyword evidence="3 12" id="KW-0210">Decarboxylase</keyword>
<dbReference type="Gene3D" id="3.20.20.10">
    <property type="entry name" value="Alanine racemase"/>
    <property type="match status" value="1"/>
</dbReference>
<dbReference type="SUPFAM" id="SSF50621">
    <property type="entry name" value="Alanine racemase C-terminal domain-like"/>
    <property type="match status" value="1"/>
</dbReference>
<dbReference type="InterPro" id="IPR000183">
    <property type="entry name" value="Orn/DAP/Arg_de-COase"/>
</dbReference>
<evidence type="ECO:0000256" key="3">
    <source>
        <dbReference type="ARBA" id="ARBA00022793"/>
    </source>
</evidence>
<dbReference type="InterPro" id="IPR009006">
    <property type="entry name" value="Ala_racemase/Decarboxylase_C"/>
</dbReference>
<feature type="binding site" evidence="12">
    <location>
        <begin position="273"/>
        <end position="276"/>
    </location>
    <ligand>
        <name>pyridoxal 5'-phosphate</name>
        <dbReference type="ChEBI" id="CHEBI:597326"/>
    </ligand>
</feature>
<dbReference type="FunFam" id="2.40.37.10:FF:000003">
    <property type="entry name" value="Diaminopimelate decarboxylase"/>
    <property type="match status" value="1"/>
</dbReference>
<gene>
    <name evidence="12 16" type="primary">lysA</name>
    <name evidence="16" type="ORF">ENS29_05830</name>
</gene>
<organism evidence="16">
    <name type="scientific">Desulfatirhabdium butyrativorans</name>
    <dbReference type="NCBI Taxonomy" id="340467"/>
    <lineage>
        <taxon>Bacteria</taxon>
        <taxon>Pseudomonadati</taxon>
        <taxon>Thermodesulfobacteriota</taxon>
        <taxon>Desulfobacteria</taxon>
        <taxon>Desulfobacterales</taxon>
        <taxon>Desulfatirhabdiaceae</taxon>
        <taxon>Desulfatirhabdium</taxon>
    </lineage>
</organism>
<evidence type="ECO:0000259" key="15">
    <source>
        <dbReference type="Pfam" id="PF02784"/>
    </source>
</evidence>
<feature type="binding site" evidence="12">
    <location>
        <position position="344"/>
    </location>
    <ligand>
        <name>substrate</name>
    </ligand>
</feature>
<accession>A0A7C4RSP6</accession>
<dbReference type="GO" id="GO:0008836">
    <property type="term" value="F:diaminopimelate decarboxylase activity"/>
    <property type="evidence" value="ECO:0007669"/>
    <property type="project" value="UniProtKB-UniRule"/>
</dbReference>
<comment type="catalytic activity">
    <reaction evidence="7 12 14">
        <text>meso-2,6-diaminopimelate + H(+) = L-lysine + CO2</text>
        <dbReference type="Rhea" id="RHEA:15101"/>
        <dbReference type="ChEBI" id="CHEBI:15378"/>
        <dbReference type="ChEBI" id="CHEBI:16526"/>
        <dbReference type="ChEBI" id="CHEBI:32551"/>
        <dbReference type="ChEBI" id="CHEBI:57791"/>
        <dbReference type="EC" id="4.1.1.20"/>
    </reaction>
</comment>
<dbReference type="EMBL" id="DSUH01000131">
    <property type="protein sequence ID" value="HGU32358.1"/>
    <property type="molecule type" value="Genomic_DNA"/>
</dbReference>
<keyword evidence="5 12" id="KW-0457">Lysine biosynthesis</keyword>
<comment type="subunit">
    <text evidence="12">Homodimer.</text>
</comment>
<comment type="similarity">
    <text evidence="9 12">Belongs to the Orn/Lys/Arg decarboxylase class-II family. LysA subfamily.</text>
</comment>
<comment type="cofactor">
    <cofactor evidence="1 12 13 14">
        <name>pyridoxal 5'-phosphate</name>
        <dbReference type="ChEBI" id="CHEBI:597326"/>
    </cofactor>
</comment>
<dbReference type="Pfam" id="PF02784">
    <property type="entry name" value="Orn_Arg_deC_N"/>
    <property type="match status" value="1"/>
</dbReference>
<dbReference type="NCBIfam" id="TIGR01048">
    <property type="entry name" value="lysA"/>
    <property type="match status" value="1"/>
</dbReference>
<dbReference type="InterPro" id="IPR022644">
    <property type="entry name" value="De-COase2_N"/>
</dbReference>
<dbReference type="EC" id="4.1.1.20" evidence="10 12"/>
<dbReference type="AlphaFoldDB" id="A0A7C4RSP6"/>
<feature type="domain" description="Orn/DAP/Arg decarboxylase 2 N-terminal" evidence="15">
    <location>
        <begin position="35"/>
        <end position="279"/>
    </location>
</feature>
<name>A0A7C4RSP6_9BACT</name>
<dbReference type="PRINTS" id="PR01181">
    <property type="entry name" value="DAPDCRBXLASE"/>
</dbReference>
<dbReference type="SUPFAM" id="SSF51419">
    <property type="entry name" value="PLP-binding barrel"/>
    <property type="match status" value="1"/>
</dbReference>
<dbReference type="HAMAP" id="MF_02120">
    <property type="entry name" value="LysA"/>
    <property type="match status" value="1"/>
</dbReference>
<keyword evidence="6 12" id="KW-0456">Lyase</keyword>
<feature type="active site" description="Proton donor" evidence="13">
    <location>
        <position position="343"/>
    </location>
</feature>
<comment type="function">
    <text evidence="12">Specifically catalyzes the decarboxylation of meso-diaminopimelate (meso-DAP) to L-lysine.</text>
</comment>
<dbReference type="PANTHER" id="PTHR43727">
    <property type="entry name" value="DIAMINOPIMELATE DECARBOXYLASE"/>
    <property type="match status" value="1"/>
</dbReference>
<feature type="binding site" evidence="12">
    <location>
        <position position="312"/>
    </location>
    <ligand>
        <name>substrate</name>
    </ligand>
</feature>
<dbReference type="GO" id="GO:0030170">
    <property type="term" value="F:pyridoxal phosphate binding"/>
    <property type="evidence" value="ECO:0007669"/>
    <property type="project" value="UniProtKB-UniRule"/>
</dbReference>
<dbReference type="InterPro" id="IPR022657">
    <property type="entry name" value="De-COase2_CS"/>
</dbReference>
<evidence type="ECO:0000256" key="11">
    <source>
        <dbReference type="ARBA" id="ARBA00074972"/>
    </source>
</evidence>
<evidence type="ECO:0000256" key="5">
    <source>
        <dbReference type="ARBA" id="ARBA00023154"/>
    </source>
</evidence>
<evidence type="ECO:0000256" key="10">
    <source>
        <dbReference type="ARBA" id="ARBA00066427"/>
    </source>
</evidence>
<protein>
    <recommendedName>
        <fullName evidence="11 12">Diaminopimelate decarboxylase</fullName>
        <shortName evidence="12">DAP decarboxylase</shortName>
        <shortName evidence="12">DAPDC</shortName>
        <ecNumber evidence="10 12">4.1.1.20</ecNumber>
    </recommendedName>
</protein>
<dbReference type="InterPro" id="IPR029066">
    <property type="entry name" value="PLP-binding_barrel"/>
</dbReference>
<evidence type="ECO:0000256" key="13">
    <source>
        <dbReference type="PIRSR" id="PIRSR600183-50"/>
    </source>
</evidence>
<evidence type="ECO:0000256" key="9">
    <source>
        <dbReference type="ARBA" id="ARBA00060983"/>
    </source>
</evidence>
<feature type="modified residue" description="N6-(pyridoxal phosphate)lysine" evidence="12 13">
    <location>
        <position position="60"/>
    </location>
</feature>
<dbReference type="PRINTS" id="PR01179">
    <property type="entry name" value="ODADCRBXLASE"/>
</dbReference>
<feature type="binding site" evidence="12">
    <location>
        <position position="372"/>
    </location>
    <ligand>
        <name>substrate</name>
    </ligand>
</feature>
<dbReference type="CDD" id="cd06828">
    <property type="entry name" value="PLPDE_III_DapDC"/>
    <property type="match status" value="1"/>
</dbReference>
<feature type="binding site" evidence="12">
    <location>
        <position position="276"/>
    </location>
    <ligand>
        <name>substrate</name>
    </ligand>
</feature>
<comment type="caution">
    <text evidence="16">The sequence shown here is derived from an EMBL/GenBank/DDBJ whole genome shotgun (WGS) entry which is preliminary data.</text>
</comment>
<feature type="binding site" evidence="12">
    <location>
        <position position="372"/>
    </location>
    <ligand>
        <name>pyridoxal 5'-phosphate</name>
        <dbReference type="ChEBI" id="CHEBI:597326"/>
    </ligand>
</feature>
<proteinExistence type="inferred from homology"/>
<feature type="binding site" evidence="12">
    <location>
        <position position="239"/>
    </location>
    <ligand>
        <name>pyridoxal 5'-phosphate</name>
        <dbReference type="ChEBI" id="CHEBI:597326"/>
    </ligand>
</feature>
<sequence length="418" mass="46425">MNHFHYHNDILHCENVSIPEIADAVGTPLYLYSHATLSRHFHAFDSAFDGFDRLVCYSAKANTSLGILKILCDEGAGLDIVSGGELYKGLQAGFRPETIVYSGVGKRIDEIDFALHTGILMFNIESREELDVLQARASALDRTARISIRVNPDVDPMTHPHISTGLKKNKFGIDVETALETYAAASRMDHVEIVGIDCHIGSQITQVHPFEEALSSLIDLMDRLKGMGIDIRYLDMGGGLGITYRDEQPPHPSEYANAIRKVLCDRKLTLVFEPGRVLVGNAGILVTRVLYRKQSPAKEFVITDAAMNDLMRPVLYGAFHDIRPVDRRETLPEIVADVVGPICESGDFLAQMRSMPSVRRGDLLAVMSAGAYGFSMSSNYCSRLRAAEVLVKGDRFAVIRERETYEDLVRKEKTADFS</sequence>
<evidence type="ECO:0000256" key="8">
    <source>
        <dbReference type="ARBA" id="ARBA00060643"/>
    </source>
</evidence>
<evidence type="ECO:0000256" key="7">
    <source>
        <dbReference type="ARBA" id="ARBA00050464"/>
    </source>
</evidence>
<dbReference type="InterPro" id="IPR002986">
    <property type="entry name" value="DAP_deCOOHase_LysA"/>
</dbReference>
<feature type="binding site" evidence="12">
    <location>
        <position position="316"/>
    </location>
    <ligand>
        <name>substrate</name>
    </ligand>
</feature>
<keyword evidence="4 12" id="KW-0663">Pyridoxal phosphate</keyword>
<comment type="pathway">
    <text evidence="8 12 14">Amino-acid biosynthesis; L-lysine biosynthesis via DAP pathway; L-lysine from DL-2,6-diaminopimelate: step 1/1.</text>
</comment>
<dbReference type="FunFam" id="3.20.20.10:FF:000003">
    <property type="entry name" value="Diaminopimelate decarboxylase"/>
    <property type="match status" value="1"/>
</dbReference>
<evidence type="ECO:0000256" key="6">
    <source>
        <dbReference type="ARBA" id="ARBA00023239"/>
    </source>
</evidence>
<reference evidence="16" key="1">
    <citation type="journal article" date="2020" name="mSystems">
        <title>Genome- and Community-Level Interaction Insights into Carbon Utilization and Element Cycling Functions of Hydrothermarchaeota in Hydrothermal Sediment.</title>
        <authorList>
            <person name="Zhou Z."/>
            <person name="Liu Y."/>
            <person name="Xu W."/>
            <person name="Pan J."/>
            <person name="Luo Z.H."/>
            <person name="Li M."/>
        </authorList>
    </citation>
    <scope>NUCLEOTIDE SEQUENCE [LARGE SCALE GENOMIC DNA]</scope>
    <source>
        <strain evidence="16">SpSt-477</strain>
    </source>
</reference>
<evidence type="ECO:0000256" key="12">
    <source>
        <dbReference type="HAMAP-Rule" id="MF_02120"/>
    </source>
</evidence>
<dbReference type="UniPathway" id="UPA00034">
    <property type="reaction ID" value="UER00027"/>
</dbReference>
<dbReference type="PROSITE" id="PS00879">
    <property type="entry name" value="ODR_DC_2_2"/>
    <property type="match status" value="1"/>
</dbReference>
<keyword evidence="2 12" id="KW-0028">Amino-acid biosynthesis</keyword>
<dbReference type="GO" id="GO:0009089">
    <property type="term" value="P:lysine biosynthetic process via diaminopimelate"/>
    <property type="evidence" value="ECO:0007669"/>
    <property type="project" value="UniProtKB-UniRule"/>
</dbReference>
<dbReference type="Gene3D" id="2.40.37.10">
    <property type="entry name" value="Lyase, Ornithine Decarboxylase, Chain A, domain 1"/>
    <property type="match status" value="1"/>
</dbReference>
<evidence type="ECO:0000256" key="4">
    <source>
        <dbReference type="ARBA" id="ARBA00022898"/>
    </source>
</evidence>
<dbReference type="PANTHER" id="PTHR43727:SF2">
    <property type="entry name" value="GROUP IV DECARBOXYLASE"/>
    <property type="match status" value="1"/>
</dbReference>
<evidence type="ECO:0000256" key="14">
    <source>
        <dbReference type="RuleBase" id="RU003738"/>
    </source>
</evidence>